<dbReference type="AlphaFoldDB" id="A0A4P6XSZ1"/>
<dbReference type="EMBL" id="CP034461">
    <property type="protein sequence ID" value="QBM90697.1"/>
    <property type="molecule type" value="Genomic_DNA"/>
</dbReference>
<gene>
    <name evidence="3" type="ORF">METSCH_F02830</name>
</gene>
<evidence type="ECO:0000313" key="3">
    <source>
        <dbReference type="EMBL" id="QBM90697.1"/>
    </source>
</evidence>
<keyword evidence="4" id="KW-1185">Reference proteome</keyword>
<evidence type="ECO:0000313" key="4">
    <source>
        <dbReference type="Proteomes" id="UP000292447"/>
    </source>
</evidence>
<feature type="coiled-coil region" evidence="1">
    <location>
        <begin position="80"/>
        <end position="125"/>
    </location>
</feature>
<proteinExistence type="predicted"/>
<sequence length="362" mass="39812">MSALDNDRLALTLQLRDIEHQDERRKHLILLCVMKAVWLSQKSMKTSMNEQEKHTKSSSSGDSRPISASETPASLATSNLDALQKKIHSFELQVASLKMQLSTKEQAHAAKVDELQEELTRLRQERANPVSTPKNGLNGTKKVKLTRNGAKLTAVGSPISRNRPVSLFFANSPFSDLKLGKGNSFSGVGITSLAAKASFKLSHTAPKPADDVFSPNNSSAESTPKKSKPNHSMLEESSRIEPQPKNTDKSTETDINVPHIETLSTNLTVSDPEETFQSANATFDTEKGKKTKKRRIRLVSSEASKLLLALQDRGLEEGEDLNSVKYYQDENFGSDAKSPVPALKRPKTAEPVAKKKHVFKIG</sequence>
<dbReference type="Proteomes" id="UP000292447">
    <property type="component" value="Chromosome VI"/>
</dbReference>
<reference evidence="4" key="1">
    <citation type="submission" date="2019-03" db="EMBL/GenBank/DDBJ databases">
        <title>Snf2 controls pulcherriminic acid biosynthesis and connects pigmentation and antifungal activity of the yeast Metschnikowia pulcherrima.</title>
        <authorList>
            <person name="Gore-Lloyd D."/>
            <person name="Sumann I."/>
            <person name="Brachmann A.O."/>
            <person name="Schneeberger K."/>
            <person name="Ortiz-Merino R.A."/>
            <person name="Moreno-Beltran M."/>
            <person name="Schlaefli M."/>
            <person name="Kirner P."/>
            <person name="Santos Kron A."/>
            <person name="Wolfe K.H."/>
            <person name="Piel J."/>
            <person name="Ahrens C.H."/>
            <person name="Henk D."/>
            <person name="Freimoser F.M."/>
        </authorList>
    </citation>
    <scope>NUCLEOTIDE SEQUENCE [LARGE SCALE GENOMIC DNA]</scope>
    <source>
        <strain evidence="4">APC 1.2</strain>
    </source>
</reference>
<name>A0A4P6XSZ1_9ASCO</name>
<keyword evidence="1" id="KW-0175">Coiled coil</keyword>
<feature type="compositionally biased region" description="Polar residues" evidence="2">
    <location>
        <begin position="57"/>
        <end position="73"/>
    </location>
</feature>
<protein>
    <submittedName>
        <fullName evidence="3">Uncharacterized protein</fullName>
    </submittedName>
</protein>
<accession>A0A4P6XSZ1</accession>
<organism evidence="3 4">
    <name type="scientific">Metschnikowia aff. pulcherrima</name>
    <dbReference type="NCBI Taxonomy" id="2163413"/>
    <lineage>
        <taxon>Eukaryota</taxon>
        <taxon>Fungi</taxon>
        <taxon>Dikarya</taxon>
        <taxon>Ascomycota</taxon>
        <taxon>Saccharomycotina</taxon>
        <taxon>Pichiomycetes</taxon>
        <taxon>Metschnikowiaceae</taxon>
        <taxon>Metschnikowia</taxon>
    </lineage>
</organism>
<feature type="region of interest" description="Disordered" evidence="2">
    <location>
        <begin position="206"/>
        <end position="273"/>
    </location>
</feature>
<feature type="compositionally biased region" description="Polar residues" evidence="2">
    <location>
        <begin position="262"/>
        <end position="273"/>
    </location>
</feature>
<evidence type="ECO:0000256" key="1">
    <source>
        <dbReference type="SAM" id="Coils"/>
    </source>
</evidence>
<evidence type="ECO:0000256" key="2">
    <source>
        <dbReference type="SAM" id="MobiDB-lite"/>
    </source>
</evidence>
<feature type="region of interest" description="Disordered" evidence="2">
    <location>
        <begin position="44"/>
        <end position="73"/>
    </location>
</feature>
<feature type="region of interest" description="Disordered" evidence="2">
    <location>
        <begin position="331"/>
        <end position="362"/>
    </location>
</feature>